<keyword evidence="4" id="KW-1003">Cell membrane</keyword>
<reference evidence="23" key="1">
    <citation type="submission" date="2024-02" db="UniProtKB">
        <authorList>
            <consortium name="WormBaseParasite"/>
        </authorList>
    </citation>
    <scope>IDENTIFICATION</scope>
</reference>
<keyword evidence="8" id="KW-0064">Aspartyl protease</keyword>
<organism evidence="22 23">
    <name type="scientific">Mesorhabditis belari</name>
    <dbReference type="NCBI Taxonomy" id="2138241"/>
    <lineage>
        <taxon>Eukaryota</taxon>
        <taxon>Metazoa</taxon>
        <taxon>Ecdysozoa</taxon>
        <taxon>Nematoda</taxon>
        <taxon>Chromadorea</taxon>
        <taxon>Rhabditida</taxon>
        <taxon>Rhabditina</taxon>
        <taxon>Rhabditomorpha</taxon>
        <taxon>Rhabditoidea</taxon>
        <taxon>Rhabditidae</taxon>
        <taxon>Mesorhabditinae</taxon>
        <taxon>Mesorhabditis</taxon>
    </lineage>
</organism>
<dbReference type="WBParaSite" id="MBELARI_LOCUS9101">
    <property type="protein sequence ID" value="MBELARI_LOCUS9101"/>
    <property type="gene ID" value="MBELARI_LOCUS9101"/>
</dbReference>
<dbReference type="InterPro" id="IPR021109">
    <property type="entry name" value="Peptidase_aspartic_dom_sf"/>
</dbReference>
<feature type="region of interest" description="Disordered" evidence="18">
    <location>
        <begin position="747"/>
        <end position="772"/>
    </location>
</feature>
<feature type="transmembrane region" description="Helical" evidence="19">
    <location>
        <begin position="271"/>
        <end position="297"/>
    </location>
</feature>
<evidence type="ECO:0000256" key="9">
    <source>
        <dbReference type="ARBA" id="ARBA00022801"/>
    </source>
</evidence>
<dbReference type="PROSITE" id="PS00237">
    <property type="entry name" value="G_PROTEIN_RECEP_F1_1"/>
    <property type="match status" value="2"/>
</dbReference>
<accession>A0AAF3FPR6</accession>
<dbReference type="SUPFAM" id="SSF50630">
    <property type="entry name" value="Acid proteases"/>
    <property type="match status" value="1"/>
</dbReference>
<dbReference type="PANTHER" id="PTHR45695">
    <property type="entry name" value="LEUCOKININ RECEPTOR-RELATED"/>
    <property type="match status" value="1"/>
</dbReference>
<dbReference type="InterPro" id="IPR017452">
    <property type="entry name" value="GPCR_Rhodpsn_7TM"/>
</dbReference>
<keyword evidence="12 19" id="KW-0472">Membrane</keyword>
<feature type="transmembrane region" description="Helical" evidence="19">
    <location>
        <begin position="39"/>
        <end position="67"/>
    </location>
</feature>
<evidence type="ECO:0000256" key="8">
    <source>
        <dbReference type="ARBA" id="ARBA00022750"/>
    </source>
</evidence>
<feature type="domain" description="G-protein coupled receptors family 1 profile" evidence="20">
    <location>
        <begin position="58"/>
        <end position="331"/>
    </location>
</feature>
<dbReference type="PANTHER" id="PTHR45695:SF23">
    <property type="entry name" value="GALANIN-LIKE G-PROTEIN COUPLED RECEPTOR NPR-9"/>
    <property type="match status" value="1"/>
</dbReference>
<dbReference type="PRINTS" id="PR00237">
    <property type="entry name" value="GPCRRHODOPSN"/>
</dbReference>
<feature type="transmembrane region" description="Helical" evidence="19">
    <location>
        <begin position="79"/>
        <end position="102"/>
    </location>
</feature>
<evidence type="ECO:0000256" key="5">
    <source>
        <dbReference type="ARBA" id="ARBA00022670"/>
    </source>
</evidence>
<dbReference type="GO" id="GO:0006508">
    <property type="term" value="P:proteolysis"/>
    <property type="evidence" value="ECO:0007669"/>
    <property type="project" value="UniProtKB-KW"/>
</dbReference>
<dbReference type="GO" id="GO:0005886">
    <property type="term" value="C:plasma membrane"/>
    <property type="evidence" value="ECO:0007669"/>
    <property type="project" value="UniProtKB-SubCell"/>
</dbReference>
<evidence type="ECO:0000256" key="7">
    <source>
        <dbReference type="ARBA" id="ARBA00022729"/>
    </source>
</evidence>
<evidence type="ECO:0000256" key="13">
    <source>
        <dbReference type="ARBA" id="ARBA00023157"/>
    </source>
</evidence>
<evidence type="ECO:0000313" key="22">
    <source>
        <dbReference type="Proteomes" id="UP000887575"/>
    </source>
</evidence>
<evidence type="ECO:0000256" key="11">
    <source>
        <dbReference type="ARBA" id="ARBA00023040"/>
    </source>
</evidence>
<evidence type="ECO:0000256" key="10">
    <source>
        <dbReference type="ARBA" id="ARBA00022989"/>
    </source>
</evidence>
<dbReference type="Proteomes" id="UP000887575">
    <property type="component" value="Unassembled WGS sequence"/>
</dbReference>
<keyword evidence="10 19" id="KW-1133">Transmembrane helix</keyword>
<keyword evidence="22" id="KW-1185">Reference proteome</keyword>
<dbReference type="PRINTS" id="PR01012">
    <property type="entry name" value="NRPEPTIDEYR"/>
</dbReference>
<evidence type="ECO:0000256" key="15">
    <source>
        <dbReference type="ARBA" id="ARBA00023180"/>
    </source>
</evidence>
<evidence type="ECO:0000259" key="21">
    <source>
        <dbReference type="PROSITE" id="PS51767"/>
    </source>
</evidence>
<proteinExistence type="inferred from homology"/>
<dbReference type="FunFam" id="2.40.70.10:FF:000009">
    <property type="entry name" value="Aspartic proteinase A1"/>
    <property type="match status" value="1"/>
</dbReference>
<keyword evidence="15" id="KW-0325">Glycoprotein</keyword>
<dbReference type="InterPro" id="IPR000276">
    <property type="entry name" value="GPCR_Rhodpsn"/>
</dbReference>
<dbReference type="CDD" id="cd15096">
    <property type="entry name" value="7tmA_AstA_R_insect"/>
    <property type="match status" value="2"/>
</dbReference>
<dbReference type="SUPFAM" id="SSF81321">
    <property type="entry name" value="Family A G protein-coupled receptor-like"/>
    <property type="match status" value="2"/>
</dbReference>
<dbReference type="GO" id="GO:0004983">
    <property type="term" value="F:neuropeptide Y receptor activity"/>
    <property type="evidence" value="ECO:0007669"/>
    <property type="project" value="InterPro"/>
</dbReference>
<sequence>MNDSLEENISTSTPAATMSPDQMAMVLAFYNETVAFEQMIGIIIPSIFALIILIGVVGNVLVVVVALHRQMRNSTNTLIIGLAVSDLMFLLLCIPFTAIDYAMPVWVFPEWTCSMINYFQHISAYFSVWTLTLMALDRFLAVCFPVDSMTLRSTTNTVIIMSIVYAIILVSQIPIGLMHGIFHYEFIIENRSTCAIVSIADNSATIAQARGYFFTFNLFGYVLPLGITCVLYYFMLNRLWQTPRPGTCNSLNSSIRSRPETVKAKKKVTRLVLCVVIIWAVCWLPLNVCFFFSGMAYPDTLVLRGGKAMVIVQIASQVLAYTNSCLNPILYALMSDNFRKGFVRVLSILCKRVSCGLFCASEPKSMSRMEKMNDSLEENISTSTPAATMSPDQMAMVLAFYNETVAFEQMIGIIIPSIFALIILIGVVGNVLVVVVALHRQMRNSTNTLIIGLAVSDLMFLLLCIPFTAIDYAMPVWVFPEWTCSMINYFQHISAYFSVWTLTLMALDRFLAVCFPVDSMTLRSTTNTVIIMSIVYAIILVSQIPIGLMHGIFHYEFIIENRSTCAIVSIADNSATIAQARGYFFTFNLFGYVLPLGITCVLYYFMLNRLWQTPRPGTCNSLNSSIRSRPETVKAKKKVTRLVLCVVIIWAVCWLPLNVCFFFSGMAYPDTLVLRGGKAMVIVQIASQVLAYTNSCLNPILYALMSDNFRKGFVRVLSILCKRVSCGLFCASEPKSMSRMEITNFHGSHTTGSQLPTQTSIRRGTAGSQVNPSERCSLLYDDSARRLHHRYDSSASSKPCDFFFARQKMRSLWALLALVALVTAYSSDRHHQRHHLHRTAVGPTRIPLRRLTTIRDTLFEAGSYSDYARLREKAMKQKLKAYLNRQAKSNVFSPDEHLRNYMDAQYYGEISIGTPAQNFSVIFDTGSSNLWVPSKKCSWTDIACWLHHRYDSGASSSYKEDGRKMELQYGTGSMKGFISLDTVCVSELCATEQPFAEATSEPGITFVAAKFDGILGMGYPEIAVLGVSPVFNTLIDQKKVAQPVFAFWLNRDPQAEDGGEITLGGLDPAHYVEPINYVPVTRKGYWQFKMDKVLGRDTIACANGCQAIADTGTSLIAGPKAQVEAIQNYIGAEPLMKGEYMIPCDKVATLPDVSFQIGGQVYTLKGYDYVLNVTAAGKTICLSGFMGIDLPPKVGDLWILGDVFIGRYYSVFDFGQDRVGFAQAKQPNGKAVYPPVRPALRRFVDDSDESDEF</sequence>
<comment type="similarity">
    <text evidence="3 17">Belongs to the G-protein coupled receptor 1 family.</text>
</comment>
<keyword evidence="5" id="KW-0645">Protease</keyword>
<evidence type="ECO:0000256" key="12">
    <source>
        <dbReference type="ARBA" id="ARBA00023136"/>
    </source>
</evidence>
<protein>
    <submittedName>
        <fullName evidence="23">Uncharacterized protein</fullName>
    </submittedName>
</protein>
<evidence type="ECO:0000256" key="17">
    <source>
        <dbReference type="RuleBase" id="RU000688"/>
    </source>
</evidence>
<evidence type="ECO:0000256" key="18">
    <source>
        <dbReference type="SAM" id="MobiDB-lite"/>
    </source>
</evidence>
<dbReference type="InterPro" id="IPR001969">
    <property type="entry name" value="Aspartic_peptidase_AS"/>
</dbReference>
<feature type="transmembrane region" description="Helical" evidence="19">
    <location>
        <begin position="529"/>
        <end position="553"/>
    </location>
</feature>
<dbReference type="Pfam" id="PF00001">
    <property type="entry name" value="7tm_1"/>
    <property type="match status" value="2"/>
</dbReference>
<dbReference type="GO" id="GO:0004190">
    <property type="term" value="F:aspartic-type endopeptidase activity"/>
    <property type="evidence" value="ECO:0007669"/>
    <property type="project" value="UniProtKB-KW"/>
</dbReference>
<dbReference type="Gene3D" id="2.40.70.10">
    <property type="entry name" value="Acid Proteases"/>
    <property type="match status" value="2"/>
</dbReference>
<dbReference type="PROSITE" id="PS00141">
    <property type="entry name" value="ASP_PROTEASE"/>
    <property type="match status" value="2"/>
</dbReference>
<feature type="transmembrane region" description="Helical" evidence="19">
    <location>
        <begin position="583"/>
        <end position="605"/>
    </location>
</feature>
<feature type="transmembrane region" description="Helical" evidence="19">
    <location>
        <begin position="122"/>
        <end position="146"/>
    </location>
</feature>
<feature type="domain" description="G-protein coupled receptors family 1 profile" evidence="20">
    <location>
        <begin position="429"/>
        <end position="702"/>
    </location>
</feature>
<dbReference type="Gene3D" id="2.60.40.1960">
    <property type="match status" value="1"/>
</dbReference>
<feature type="transmembrane region" description="Helical" evidence="19">
    <location>
        <begin position="212"/>
        <end position="234"/>
    </location>
</feature>
<keyword evidence="11 17" id="KW-0297">G-protein coupled receptor</keyword>
<keyword evidence="9" id="KW-0378">Hydrolase</keyword>
<evidence type="ECO:0000256" key="4">
    <source>
        <dbReference type="ARBA" id="ARBA00022475"/>
    </source>
</evidence>
<name>A0AAF3FPR6_9BILA</name>
<evidence type="ECO:0000313" key="23">
    <source>
        <dbReference type="WBParaSite" id="MBELARI_LOCUS9101"/>
    </source>
</evidence>
<dbReference type="InterPro" id="IPR033121">
    <property type="entry name" value="PEPTIDASE_A1"/>
</dbReference>
<evidence type="ECO:0000256" key="3">
    <source>
        <dbReference type="ARBA" id="ARBA00010663"/>
    </source>
</evidence>
<comment type="subcellular location">
    <subcellularLocation>
        <location evidence="1">Cell membrane</location>
        <topology evidence="1">Multi-pass membrane protein</topology>
    </subcellularLocation>
</comment>
<feature type="transmembrane region" description="Helical" evidence="19">
    <location>
        <begin position="811"/>
        <end position="827"/>
    </location>
</feature>
<comment type="similarity">
    <text evidence="2">Belongs to the peptidase A1 family.</text>
</comment>
<keyword evidence="6 17" id="KW-0812">Transmembrane</keyword>
<evidence type="ECO:0000259" key="20">
    <source>
        <dbReference type="PROSITE" id="PS50262"/>
    </source>
</evidence>
<keyword evidence="14 17" id="KW-0675">Receptor</keyword>
<keyword evidence="7" id="KW-0732">Signal</keyword>
<feature type="transmembrane region" description="Helical" evidence="19">
    <location>
        <begin position="410"/>
        <end position="438"/>
    </location>
</feature>
<feature type="transmembrane region" description="Helical" evidence="19">
    <location>
        <begin position="642"/>
        <end position="668"/>
    </location>
</feature>
<evidence type="ECO:0000256" key="19">
    <source>
        <dbReference type="SAM" id="Phobius"/>
    </source>
</evidence>
<dbReference type="Gene3D" id="1.20.1070.10">
    <property type="entry name" value="Rhodopsin 7-helix transmembrane proteins"/>
    <property type="match status" value="2"/>
</dbReference>
<evidence type="ECO:0000256" key="2">
    <source>
        <dbReference type="ARBA" id="ARBA00007447"/>
    </source>
</evidence>
<evidence type="ECO:0000256" key="6">
    <source>
        <dbReference type="ARBA" id="ARBA00022692"/>
    </source>
</evidence>
<feature type="transmembrane region" description="Helical" evidence="19">
    <location>
        <begin position="158"/>
        <end position="182"/>
    </location>
</feature>
<evidence type="ECO:0000256" key="16">
    <source>
        <dbReference type="ARBA" id="ARBA00023224"/>
    </source>
</evidence>
<feature type="transmembrane region" description="Helical" evidence="19">
    <location>
        <begin position="493"/>
        <end position="517"/>
    </location>
</feature>
<dbReference type="PROSITE" id="PS51767">
    <property type="entry name" value="PEPTIDASE_A1"/>
    <property type="match status" value="1"/>
</dbReference>
<dbReference type="AlphaFoldDB" id="A0AAF3FPR6"/>
<dbReference type="PROSITE" id="PS50262">
    <property type="entry name" value="G_PROTEIN_RECEP_F1_2"/>
    <property type="match status" value="2"/>
</dbReference>
<dbReference type="Pfam" id="PF00026">
    <property type="entry name" value="Asp"/>
    <property type="match status" value="1"/>
</dbReference>
<feature type="transmembrane region" description="Helical" evidence="19">
    <location>
        <begin position="680"/>
        <end position="705"/>
    </location>
</feature>
<evidence type="ECO:0000256" key="14">
    <source>
        <dbReference type="ARBA" id="ARBA00023170"/>
    </source>
</evidence>
<keyword evidence="16 17" id="KW-0807">Transducer</keyword>
<evidence type="ECO:0000256" key="1">
    <source>
        <dbReference type="ARBA" id="ARBA00004651"/>
    </source>
</evidence>
<dbReference type="FunFam" id="2.40.70.10:FF:000002">
    <property type="entry name" value="Vacuolar aspartic proteinase"/>
    <property type="match status" value="1"/>
</dbReference>
<dbReference type="InterPro" id="IPR000611">
    <property type="entry name" value="NPY_rcpt"/>
</dbReference>
<feature type="domain" description="Peptidase A1" evidence="21">
    <location>
        <begin position="906"/>
        <end position="1222"/>
    </location>
</feature>
<keyword evidence="13" id="KW-1015">Disulfide bond</keyword>
<dbReference type="SMART" id="SM01381">
    <property type="entry name" value="7TM_GPCR_Srsx"/>
    <property type="match status" value="1"/>
</dbReference>
<feature type="transmembrane region" description="Helical" evidence="19">
    <location>
        <begin position="450"/>
        <end position="473"/>
    </location>
</feature>